<dbReference type="SUPFAM" id="SSF50017">
    <property type="entry name" value="gp9"/>
    <property type="match status" value="1"/>
</dbReference>
<proteinExistence type="predicted"/>
<dbReference type="InterPro" id="IPR036240">
    <property type="entry name" value="Gp9-like_sf"/>
</dbReference>
<dbReference type="AlphaFoldDB" id="A0A2W5DEZ2"/>
<evidence type="ECO:0000313" key="1">
    <source>
        <dbReference type="EMBL" id="PZP30445.1"/>
    </source>
</evidence>
<dbReference type="EMBL" id="QFOD01000014">
    <property type="protein sequence ID" value="PZP30445.1"/>
    <property type="molecule type" value="Genomic_DNA"/>
</dbReference>
<dbReference type="Proteomes" id="UP000249633">
    <property type="component" value="Unassembled WGS sequence"/>
</dbReference>
<evidence type="ECO:0000313" key="2">
    <source>
        <dbReference type="Proteomes" id="UP000249633"/>
    </source>
</evidence>
<protein>
    <submittedName>
        <fullName evidence="1">Uncharacterized protein</fullName>
    </submittedName>
</protein>
<name>A0A2W5DEZ2_9BURK</name>
<accession>A0A2W5DEZ2</accession>
<reference evidence="1 2" key="1">
    <citation type="submission" date="2017-08" db="EMBL/GenBank/DDBJ databases">
        <title>Infants hospitalized years apart are colonized by the same room-sourced microbial strains.</title>
        <authorList>
            <person name="Brooks B."/>
            <person name="Olm M.R."/>
            <person name="Firek B.A."/>
            <person name="Baker R."/>
            <person name="Thomas B.C."/>
            <person name="Morowitz M.J."/>
            <person name="Banfield J.F."/>
        </authorList>
    </citation>
    <scope>NUCLEOTIDE SEQUENCE [LARGE SCALE GENOMIC DNA]</scope>
    <source>
        <strain evidence="1">S2_012_000_R2_81</strain>
    </source>
</reference>
<comment type="caution">
    <text evidence="1">The sequence shown here is derived from an EMBL/GenBank/DDBJ whole genome shotgun (WGS) entry which is preliminary data.</text>
</comment>
<organism evidence="1 2">
    <name type="scientific">Roseateles depolymerans</name>
    <dbReference type="NCBI Taxonomy" id="76731"/>
    <lineage>
        <taxon>Bacteria</taxon>
        <taxon>Pseudomonadati</taxon>
        <taxon>Pseudomonadota</taxon>
        <taxon>Betaproteobacteria</taxon>
        <taxon>Burkholderiales</taxon>
        <taxon>Sphaerotilaceae</taxon>
        <taxon>Roseateles</taxon>
    </lineage>
</organism>
<sequence>MADLIHDDRSAHLSLPLPHPSNDLEDDAPRLRQALLLVDAKFAALDTLLASDDVDLDQLQELVNAIKANASDVVALLAAKAGRDELAAVIADKASRAELAALDADKASKPELALVAAKAFPPPAIPLSTDTVLQPGQHYALDSRNGAFAVTLPKLSAPSWVWLRDVSGACATNPVTVLRADGQTIRGLADDLLIDSARDSVFMLHDSNNWTD</sequence>
<gene>
    <name evidence="1" type="ORF">DI603_15080</name>
</gene>